<keyword evidence="1 2" id="KW-0378">Hydrolase</keyword>
<dbReference type="PANTHER" id="PTHR43167:SF1">
    <property type="entry name" value="PUTATIVE (AFU_ORTHOLOGUE AFUA_6G01830)-RELATED"/>
    <property type="match status" value="1"/>
</dbReference>
<evidence type="ECO:0000256" key="2">
    <source>
        <dbReference type="RuleBase" id="RU003476"/>
    </source>
</evidence>
<name>A0ABT7JCE2_9DEIO</name>
<evidence type="ECO:0000313" key="5">
    <source>
        <dbReference type="Proteomes" id="UP001302059"/>
    </source>
</evidence>
<protein>
    <submittedName>
        <fullName evidence="4">NUDIX domain-containing protein</fullName>
    </submittedName>
</protein>
<dbReference type="Pfam" id="PF00293">
    <property type="entry name" value="NUDIX"/>
    <property type="match status" value="1"/>
</dbReference>
<dbReference type="Proteomes" id="UP001302059">
    <property type="component" value="Unassembled WGS sequence"/>
</dbReference>
<dbReference type="InterPro" id="IPR020476">
    <property type="entry name" value="Nudix_hydrolase"/>
</dbReference>
<evidence type="ECO:0000256" key="1">
    <source>
        <dbReference type="ARBA" id="ARBA00022801"/>
    </source>
</evidence>
<dbReference type="CDD" id="cd02883">
    <property type="entry name" value="NUDIX_Hydrolase"/>
    <property type="match status" value="1"/>
</dbReference>
<dbReference type="SUPFAM" id="SSF53335">
    <property type="entry name" value="S-adenosyl-L-methionine-dependent methyltransferases"/>
    <property type="match status" value="1"/>
</dbReference>
<dbReference type="Gene3D" id="3.90.79.10">
    <property type="entry name" value="Nucleoside Triphosphate Pyrophosphohydrolase"/>
    <property type="match status" value="1"/>
</dbReference>
<dbReference type="Pfam" id="PF13578">
    <property type="entry name" value="Methyltransf_24"/>
    <property type="match status" value="1"/>
</dbReference>
<dbReference type="PROSITE" id="PS00893">
    <property type="entry name" value="NUDIX_BOX"/>
    <property type="match status" value="1"/>
</dbReference>
<gene>
    <name evidence="4" type="ORF">QOL99_01005</name>
</gene>
<evidence type="ECO:0000313" key="4">
    <source>
        <dbReference type="EMBL" id="MDL2342719.1"/>
    </source>
</evidence>
<sequence>MTAPFLNLSPSEARRGRTSAWIERGDGRVLMVALNRGGWTLPGGGIHPGETPQQAAVREAWEEAGAHGEVAGEPFRMYGAWDEAQECVPLRLLALEPSPEGRPVAWVNPRSLPWADDVQLRQVLAARGETPPALARPPLVVGATKGAAAHGFAHSCSFETGRLLRTLAASRPGGRVLELGGGMGVGTAWLLAGLDAAARLLTVDADPVCAGAVASLLAGDPRAEARCADWREALKGGPFDLIFVDCAPAKGEEGLDALVDALRPGGLLVLDDFSPPAFLPERLHGGDSLRDALFTHPRLLCTEVGASRRENALLATRTV</sequence>
<evidence type="ECO:0000259" key="3">
    <source>
        <dbReference type="PROSITE" id="PS51462"/>
    </source>
</evidence>
<proteinExistence type="inferred from homology"/>
<dbReference type="PROSITE" id="PS51462">
    <property type="entry name" value="NUDIX"/>
    <property type="match status" value="1"/>
</dbReference>
<accession>A0ABT7JCE2</accession>
<dbReference type="InterPro" id="IPR015797">
    <property type="entry name" value="NUDIX_hydrolase-like_dom_sf"/>
</dbReference>
<dbReference type="Gene3D" id="3.40.50.150">
    <property type="entry name" value="Vaccinia Virus protein VP39"/>
    <property type="match status" value="1"/>
</dbReference>
<feature type="domain" description="Nudix hydrolase" evidence="3">
    <location>
        <begin position="13"/>
        <end position="130"/>
    </location>
</feature>
<dbReference type="SUPFAM" id="SSF55811">
    <property type="entry name" value="Nudix"/>
    <property type="match status" value="1"/>
</dbReference>
<dbReference type="InterPro" id="IPR000086">
    <property type="entry name" value="NUDIX_hydrolase_dom"/>
</dbReference>
<comment type="caution">
    <text evidence="4">The sequence shown here is derived from an EMBL/GenBank/DDBJ whole genome shotgun (WGS) entry which is preliminary data.</text>
</comment>
<dbReference type="PRINTS" id="PR00502">
    <property type="entry name" value="NUDIXFAMILY"/>
</dbReference>
<dbReference type="RefSeq" id="WP_285520749.1">
    <property type="nucleotide sequence ID" value="NZ_JASNGB010000003.1"/>
</dbReference>
<reference evidence="4 5" key="1">
    <citation type="submission" date="2023-05" db="EMBL/GenBank/DDBJ databases">
        <authorList>
            <person name="Gao F."/>
        </authorList>
    </citation>
    <scope>NUCLEOTIDE SEQUENCE [LARGE SCALE GENOMIC DNA]</scope>
    <source>
        <strain evidence="4 5">MIMF12</strain>
    </source>
</reference>
<keyword evidence="5" id="KW-1185">Reference proteome</keyword>
<dbReference type="PANTHER" id="PTHR43167">
    <property type="entry name" value="PUTATIVE (AFU_ORTHOLOGUE AFUA_6G01830)-RELATED"/>
    <property type="match status" value="1"/>
</dbReference>
<comment type="similarity">
    <text evidence="2">Belongs to the Nudix hydrolase family.</text>
</comment>
<dbReference type="EMBL" id="JASNGB010000003">
    <property type="protein sequence ID" value="MDL2342719.1"/>
    <property type="molecule type" value="Genomic_DNA"/>
</dbReference>
<dbReference type="CDD" id="cd02440">
    <property type="entry name" value="AdoMet_MTases"/>
    <property type="match status" value="1"/>
</dbReference>
<dbReference type="InterPro" id="IPR020084">
    <property type="entry name" value="NUDIX_hydrolase_CS"/>
</dbReference>
<organism evidence="4 5">
    <name type="scientific">Deinococcus rhizophilus</name>
    <dbReference type="NCBI Taxonomy" id="3049544"/>
    <lineage>
        <taxon>Bacteria</taxon>
        <taxon>Thermotogati</taxon>
        <taxon>Deinococcota</taxon>
        <taxon>Deinococci</taxon>
        <taxon>Deinococcales</taxon>
        <taxon>Deinococcaceae</taxon>
        <taxon>Deinococcus</taxon>
    </lineage>
</organism>
<dbReference type="InterPro" id="IPR029063">
    <property type="entry name" value="SAM-dependent_MTases_sf"/>
</dbReference>